<comment type="caution">
    <text evidence="2">The sequence shown here is derived from an EMBL/GenBank/DDBJ whole genome shotgun (WGS) entry which is preliminary data.</text>
</comment>
<feature type="compositionally biased region" description="Polar residues" evidence="1">
    <location>
        <begin position="39"/>
        <end position="53"/>
    </location>
</feature>
<reference evidence="2 3" key="1">
    <citation type="submission" date="2016-11" db="EMBL/GenBank/DDBJ databases">
        <title>Description of two novel members of the family Erysipelotrichaceae: Ileibacterium lipovorans gen. nov., sp. nov. and Dubosiella newyorkensis, gen. nov., sp. nov.</title>
        <authorList>
            <person name="Cox L.M."/>
            <person name="Sohn J."/>
            <person name="Tyrrell K.L."/>
            <person name="Citron D.M."/>
            <person name="Lawson P.A."/>
            <person name="Patel N.B."/>
            <person name="Iizumi T."/>
            <person name="Perez-Perez G.I."/>
            <person name="Goldstein E.J."/>
            <person name="Blaser M.J."/>
        </authorList>
    </citation>
    <scope>NUCLEOTIDE SEQUENCE [LARGE SCALE GENOMIC DNA]</scope>
    <source>
        <strain evidence="2 3">NYU-BL-A3</strain>
    </source>
</reference>
<feature type="region of interest" description="Disordered" evidence="1">
    <location>
        <begin position="100"/>
        <end position="127"/>
    </location>
</feature>
<dbReference type="AlphaFoldDB" id="A0A1U7NHN2"/>
<feature type="region of interest" description="Disordered" evidence="1">
    <location>
        <begin position="189"/>
        <end position="275"/>
    </location>
</feature>
<dbReference type="RefSeq" id="WP_075818328.1">
    <property type="nucleotide sequence ID" value="NZ_CAJUTZ010000043.1"/>
</dbReference>
<name>A0A1U7NHN2_9FIRM</name>
<organism evidence="2 3">
    <name type="scientific">Ileibacterium valens</name>
    <dbReference type="NCBI Taxonomy" id="1862668"/>
    <lineage>
        <taxon>Bacteria</taxon>
        <taxon>Bacillati</taxon>
        <taxon>Bacillota</taxon>
        <taxon>Erysipelotrichia</taxon>
        <taxon>Erysipelotrichales</taxon>
        <taxon>Erysipelotrichaceae</taxon>
        <taxon>Ileibacterium</taxon>
    </lineage>
</organism>
<accession>A0A1U7NHN2</accession>
<dbReference type="Proteomes" id="UP000186341">
    <property type="component" value="Unassembled WGS sequence"/>
</dbReference>
<proteinExistence type="predicted"/>
<keyword evidence="3" id="KW-1185">Reference proteome</keyword>
<feature type="compositionally biased region" description="Basic and acidic residues" evidence="1">
    <location>
        <begin position="104"/>
        <end position="118"/>
    </location>
</feature>
<protein>
    <submittedName>
        <fullName evidence="2">Uncharacterized protein</fullName>
    </submittedName>
</protein>
<feature type="compositionally biased region" description="Basic and acidic residues" evidence="1">
    <location>
        <begin position="240"/>
        <end position="249"/>
    </location>
</feature>
<feature type="region of interest" description="Disordered" evidence="1">
    <location>
        <begin position="14"/>
        <end position="66"/>
    </location>
</feature>
<feature type="compositionally biased region" description="Acidic residues" evidence="1">
    <location>
        <begin position="15"/>
        <end position="27"/>
    </location>
</feature>
<evidence type="ECO:0000313" key="2">
    <source>
        <dbReference type="EMBL" id="OLU41438.1"/>
    </source>
</evidence>
<sequence length="275" mass="30467">MPSFKELMQSFLYEDVADDDEDEDDYIEPITTPDEHRNGSPSVNLSPTPTEHNTAPAYTPPVSTSVNNPVPSDLSISGLSNNMVASEAVLQNKSSIFTGLNMEDISKPEPEKETEPESRPNSAYRYDRRKIAKPVRRQTNEFEYEAVISPIFGNMDDDDKEFEAVHDAVNLPRPTEEIEMTSVISPMFGSGKTAGIEQAPVEHIPAYQPKQKVNKKKKAAPTRDEKKSASYAQPSTNAKPIRDVADLLTREPVSAPAEKKTAEQSEQLSLESNKA</sequence>
<evidence type="ECO:0000256" key="1">
    <source>
        <dbReference type="SAM" id="MobiDB-lite"/>
    </source>
</evidence>
<feature type="compositionally biased region" description="Polar residues" evidence="1">
    <location>
        <begin position="264"/>
        <end position="275"/>
    </location>
</feature>
<gene>
    <name evidence="2" type="ORF">BO222_03330</name>
</gene>
<evidence type="ECO:0000313" key="3">
    <source>
        <dbReference type="Proteomes" id="UP000186341"/>
    </source>
</evidence>
<dbReference type="OrthoDB" id="1655811at2"/>
<dbReference type="GeneID" id="82202254"/>
<dbReference type="EMBL" id="MPJW01000085">
    <property type="protein sequence ID" value="OLU41438.1"/>
    <property type="molecule type" value="Genomic_DNA"/>
</dbReference>